<feature type="compositionally biased region" description="Low complexity" evidence="1">
    <location>
        <begin position="225"/>
        <end position="249"/>
    </location>
</feature>
<dbReference type="EMBL" id="BAABCJ010000002">
    <property type="protein sequence ID" value="GAA3700557.1"/>
    <property type="molecule type" value="Genomic_DNA"/>
</dbReference>
<keyword evidence="4" id="KW-1185">Reference proteome</keyword>
<feature type="region of interest" description="Disordered" evidence="1">
    <location>
        <begin position="225"/>
        <end position="311"/>
    </location>
</feature>
<accession>A0ABP7D4A8</accession>
<evidence type="ECO:0000256" key="1">
    <source>
        <dbReference type="SAM" id="MobiDB-lite"/>
    </source>
</evidence>
<feature type="region of interest" description="Disordered" evidence="1">
    <location>
        <begin position="98"/>
        <end position="122"/>
    </location>
</feature>
<gene>
    <name evidence="3" type="ORF">GCM10022377_12300</name>
</gene>
<dbReference type="RefSeq" id="WP_344881588.1">
    <property type="nucleotide sequence ID" value="NZ_BAABCJ010000002.1"/>
</dbReference>
<feature type="region of interest" description="Disordered" evidence="1">
    <location>
        <begin position="1"/>
        <end position="31"/>
    </location>
</feature>
<proteinExistence type="predicted"/>
<keyword evidence="2" id="KW-0812">Transmembrane</keyword>
<name>A0ABP7D4A8_9MICC</name>
<evidence type="ECO:0000313" key="3">
    <source>
        <dbReference type="EMBL" id="GAA3700557.1"/>
    </source>
</evidence>
<evidence type="ECO:0000256" key="2">
    <source>
        <dbReference type="SAM" id="Phobius"/>
    </source>
</evidence>
<feature type="compositionally biased region" description="Pro residues" evidence="1">
    <location>
        <begin position="1"/>
        <end position="10"/>
    </location>
</feature>
<reference evidence="4" key="1">
    <citation type="journal article" date="2019" name="Int. J. Syst. Evol. Microbiol.">
        <title>The Global Catalogue of Microorganisms (GCM) 10K type strain sequencing project: providing services to taxonomists for standard genome sequencing and annotation.</title>
        <authorList>
            <consortium name="The Broad Institute Genomics Platform"/>
            <consortium name="The Broad Institute Genome Sequencing Center for Infectious Disease"/>
            <person name="Wu L."/>
            <person name="Ma J."/>
        </authorList>
    </citation>
    <scope>NUCLEOTIDE SEQUENCE [LARGE SCALE GENOMIC DNA]</scope>
    <source>
        <strain evidence="4">JCM 16961</strain>
    </source>
</reference>
<feature type="compositionally biased region" description="Basic and acidic residues" evidence="1">
    <location>
        <begin position="167"/>
        <end position="178"/>
    </location>
</feature>
<dbReference type="Proteomes" id="UP001501536">
    <property type="component" value="Unassembled WGS sequence"/>
</dbReference>
<comment type="caution">
    <text evidence="3">The sequence shown here is derived from an EMBL/GenBank/DDBJ whole genome shotgun (WGS) entry which is preliminary data.</text>
</comment>
<evidence type="ECO:0000313" key="4">
    <source>
        <dbReference type="Proteomes" id="UP001501536"/>
    </source>
</evidence>
<keyword evidence="2" id="KW-1133">Transmembrane helix</keyword>
<protein>
    <recommendedName>
        <fullName evidence="5">DUF4439 domain-containing protein</fullName>
    </recommendedName>
</protein>
<evidence type="ECO:0008006" key="5">
    <source>
        <dbReference type="Google" id="ProtNLM"/>
    </source>
</evidence>
<feature type="compositionally biased region" description="Low complexity" evidence="1">
    <location>
        <begin position="257"/>
        <end position="268"/>
    </location>
</feature>
<organism evidence="3 4">
    <name type="scientific">Zhihengliuella alba</name>
    <dbReference type="NCBI Taxonomy" id="547018"/>
    <lineage>
        <taxon>Bacteria</taxon>
        <taxon>Bacillati</taxon>
        <taxon>Actinomycetota</taxon>
        <taxon>Actinomycetes</taxon>
        <taxon>Micrococcales</taxon>
        <taxon>Micrococcaceae</taxon>
        <taxon>Zhihengliuella</taxon>
    </lineage>
</organism>
<sequence length="468" mass="47308">MSQRPSPPRSAPSGRGRAHDGAPRPPRSARLKRGLRQLTVFAILALIIVALGTTAITGGARDPEQAADPSVEQHVAALAAGAAALGGELPATLRESVSRQSRLLGPPQTTEPLFSWLPESDPREPVIPPADDVAGFADQLEATARLILQTALRAPLDPATGPEGGQEDGHEGGRDEGHGAVAPERLRTLVAVGLEQIQALETLDAERAEALRAEVGAAALESASAPSTAAPSTAAPSAAAPSVAGSSPDAPDRASDDAASPTAGTDAGQTGGAGRESAETGSAAPEATHSDAEAPSGAASPSREAPEPVAGERCAPVAAAADAAYRTAYLYEYGAVRSQVDWPDQGVVGDPSTGAEESAAGLGEPLAASPVADPAAWWPTADRREALGDRLADLLPQGCVAVREPAYAAPADPELPDALAETEVQLALALRDAAAAAPVSQRGWLLVEALAATARATEEPWLTLTAEG</sequence>
<feature type="region of interest" description="Disordered" evidence="1">
    <location>
        <begin position="155"/>
        <end position="179"/>
    </location>
</feature>
<keyword evidence="2" id="KW-0472">Membrane</keyword>
<feature type="transmembrane region" description="Helical" evidence="2">
    <location>
        <begin position="38"/>
        <end position="60"/>
    </location>
</feature>